<keyword evidence="4" id="KW-0677">Repeat</keyword>
<dbReference type="InterPro" id="IPR023797">
    <property type="entry name" value="RNA3'_phos_cyclase_dom"/>
</dbReference>
<feature type="region of interest" description="Disordered" evidence="7">
    <location>
        <begin position="520"/>
        <end position="598"/>
    </location>
</feature>
<dbReference type="Gene3D" id="3.30.360.20">
    <property type="entry name" value="RNA 3'-terminal phosphate cyclase, insert domain"/>
    <property type="match status" value="1"/>
</dbReference>
<evidence type="ECO:0000256" key="2">
    <source>
        <dbReference type="ARBA" id="ARBA00007089"/>
    </source>
</evidence>
<reference evidence="10" key="1">
    <citation type="submission" date="2016-10" db="EMBL/GenBank/DDBJ databases">
        <authorList>
            <person name="Jeantristanb JTB J.-T."/>
            <person name="Ricardo R."/>
        </authorList>
    </citation>
    <scope>NUCLEOTIDE SEQUENCE [LARGE SCALE GENOMIC DNA]</scope>
</reference>
<gene>
    <name evidence="9" type="ORF">BZ3500_MVSOF-1268-A1-R1_CHR8-2G10191</name>
</gene>
<feature type="compositionally biased region" description="Polar residues" evidence="7">
    <location>
        <begin position="622"/>
        <end position="645"/>
    </location>
</feature>
<dbReference type="InterPro" id="IPR033133">
    <property type="entry name" value="PUM-HD"/>
</dbReference>
<dbReference type="GO" id="GO:0003723">
    <property type="term" value="F:RNA binding"/>
    <property type="evidence" value="ECO:0007669"/>
    <property type="project" value="InterPro"/>
</dbReference>
<feature type="compositionally biased region" description="Polar residues" evidence="7">
    <location>
        <begin position="589"/>
        <end position="598"/>
    </location>
</feature>
<sequence>MPTSLSPILTIMAPLATSSSTTTSTPLVASSRVLHFKTHSHFRHRLILSLLSRRPIRIDSVRSSLSSPGLRPYEVSFLRLIEKITQGSRVEISYTGTSILFHPGTLSGGSFTHQCAMERSIGWYLEPLLAIAPFGKSELRLDLKGTTTDGRDASVDTVRVSGLPHLTMFMEDQEVELRILKRGHPPLGGGQVIFACPIVRSIKSGFDFTSVGRINKIRGIAHSVRVSPQLANRLVASARSVLNRYIPDVYIHTDVYRGEDSGKSPGYALTLVASSTSQVIHSTEASSCPPLRKPENWAPPSPEELGVQAAQELLEEIRRGGCVDRGWEWLVTLMLVLGGEDVGKCTIAGPFDAFFIEHLRDLKAFFGTTFKIKPVATNIPEDEGAIEDEDEDGSMDVDRVAKTNRRAAPADQYTLSCVGTGYTNTARKTPVRATNDFMCLSISAALDLNCCSIGCGTHVSRRVTPPYQRLPIASQTIALFRLGFVNAQVEEGTIMSSSSTKGEDGDGRKASNAGVRLSALDNEEPTPHTPQPQAQPQSRRPRNVAPPAHRTSASTSTTSTTTTTTTTTASSQSRQTHYRSLSLPERYCSPTSSNSLASDSPLATLIAKSPSPLQLDVASYDRPSNTTTPHLRSSNPGRTPFQFQQSHDDTYESAQSPVDALAGRMTPFHFFRETGSDDDRPSTSRASMPASLSRAWTSQADLNSQAVATGRSNGTTFGEASSSGSTSILGHNIWTDPPPTRAPSRQDSIMSLRVHSDSQLEYLRQWQDPPQPPSQDDVADIGSQGIGLEWAPTSTMSMLELTNRVGMLSDMSMSLRDRVLALERDRMRKSQELDQLRGFVQNALMNQHQHQRPQYPSHAVIDAPHQRPVLTPLRPPSASGWNGGGRTYGSGGQVESSLQAYASFHTPHHSRHHTPSSSIGSFLDSIGSHTTEDAATCSTAGSLSYYGSASSSVAHSPVVSQGPSIAKLAEYRFASSPGDGGGFNGATGGEGGRGPFRFGAGALPAPGETLRGGPTSQDLSTSSSNSVVPPLWTEKPSGHRRSRGSEPGPIYHTGGQGHQGRDRDRDRGGSMSAISPLSAQPQWITRQTSFEHINYRALLENETDIDDEAFVRRVMNQNDQQCSLFLQQRVRSTSSDLRRRSLFNAVLKHLLPLAVSKFGNFLVSRCLEYGGNELASMFTQRLTGRFLELTLDHAGCHVVQRLLDYGGQVTKTLVVKEMMDQPLTLTSKNACHCWNRLLSTVNPPEFYEGLARTGRGLWAEITKEEGGSLVCQHTLEDWPAAHTSVIARELYDSMEQVAKSSCGSFVLSTLLDRNALPFRAKLMDIAPRLALDSFGAKALEKAIRTGKIQAHAVATFVEVICRSQDGHPPALVDVASHANGAQLINVLLTGGNSASYDSRMIIARTVSQHASVLKHAPHGQRVWNICQAMTVRT</sequence>
<dbReference type="SUPFAM" id="SSF55205">
    <property type="entry name" value="EPT/RTPC-like"/>
    <property type="match status" value="1"/>
</dbReference>
<keyword evidence="5" id="KW-0539">Nucleus</keyword>
<comment type="subcellular location">
    <subcellularLocation>
        <location evidence="1">Nucleus</location>
        <location evidence="1">Nucleolus</location>
    </subcellularLocation>
</comment>
<dbReference type="STRING" id="289078.A0A2X0MW23"/>
<dbReference type="CDD" id="cd00875">
    <property type="entry name" value="RNA_Cyclase_Class_I"/>
    <property type="match status" value="1"/>
</dbReference>
<feature type="domain" description="PUM-HD" evidence="8">
    <location>
        <begin position="1085"/>
        <end position="1430"/>
    </location>
</feature>
<dbReference type="PROSITE" id="PS50302">
    <property type="entry name" value="PUM"/>
    <property type="match status" value="2"/>
</dbReference>
<dbReference type="PANTHER" id="PTHR11096">
    <property type="entry name" value="RNA 3' TERMINAL PHOSPHATE CYCLASE"/>
    <property type="match status" value="1"/>
</dbReference>
<evidence type="ECO:0000256" key="3">
    <source>
        <dbReference type="ARBA" id="ARBA00022517"/>
    </source>
</evidence>
<dbReference type="InterPro" id="IPR013791">
    <property type="entry name" value="RNA3'-term_phos_cycl_insert"/>
</dbReference>
<dbReference type="InterPro" id="IPR037136">
    <property type="entry name" value="RNA3'_phos_cyclase_dom_sf"/>
</dbReference>
<dbReference type="SMART" id="SM00025">
    <property type="entry name" value="Pumilio"/>
    <property type="match status" value="3"/>
</dbReference>
<dbReference type="InterPro" id="IPR036553">
    <property type="entry name" value="RPTC_insert"/>
</dbReference>
<dbReference type="InterPro" id="IPR016443">
    <property type="entry name" value="RNA3'_term_phos_cyc_type_2"/>
</dbReference>
<feature type="compositionally biased region" description="Gly residues" evidence="7">
    <location>
        <begin position="881"/>
        <end position="892"/>
    </location>
</feature>
<feature type="compositionally biased region" description="Basic and acidic residues" evidence="7">
    <location>
        <begin position="1059"/>
        <end position="1068"/>
    </location>
</feature>
<dbReference type="PROSITE" id="PS50303">
    <property type="entry name" value="PUM_HD"/>
    <property type="match status" value="1"/>
</dbReference>
<dbReference type="Pfam" id="PF05189">
    <property type="entry name" value="RTC_insert"/>
    <property type="match status" value="1"/>
</dbReference>
<accession>A0A2X0MW23</accession>
<dbReference type="Gene3D" id="3.65.10.20">
    <property type="entry name" value="RNA 3'-terminal phosphate cyclase domain"/>
    <property type="match status" value="1"/>
</dbReference>
<dbReference type="InterPro" id="IPR000228">
    <property type="entry name" value="RNA3'_term_phos_cyc"/>
</dbReference>
<dbReference type="OrthoDB" id="2524825at2759"/>
<organism evidence="9 10">
    <name type="scientific">Microbotryum saponariae</name>
    <dbReference type="NCBI Taxonomy" id="289078"/>
    <lineage>
        <taxon>Eukaryota</taxon>
        <taxon>Fungi</taxon>
        <taxon>Dikarya</taxon>
        <taxon>Basidiomycota</taxon>
        <taxon>Pucciniomycotina</taxon>
        <taxon>Microbotryomycetes</taxon>
        <taxon>Microbotryales</taxon>
        <taxon>Microbotryaceae</taxon>
        <taxon>Microbotryum</taxon>
    </lineage>
</organism>
<evidence type="ECO:0000313" key="10">
    <source>
        <dbReference type="Proteomes" id="UP000249723"/>
    </source>
</evidence>
<keyword evidence="10" id="KW-1185">Reference proteome</keyword>
<dbReference type="InterPro" id="IPR016024">
    <property type="entry name" value="ARM-type_fold"/>
</dbReference>
<comment type="similarity">
    <text evidence="2">Belongs to the RNA 3'-terminal cyclase family. Type 2 subfamily.</text>
</comment>
<evidence type="ECO:0000256" key="7">
    <source>
        <dbReference type="SAM" id="MobiDB-lite"/>
    </source>
</evidence>
<dbReference type="InterPro" id="IPR020719">
    <property type="entry name" value="RNA3'_term_phos_cycl-like_CS"/>
</dbReference>
<feature type="compositionally biased region" description="Low complexity" evidence="7">
    <location>
        <begin position="1016"/>
        <end position="1026"/>
    </location>
</feature>
<dbReference type="PROSITE" id="PS01287">
    <property type="entry name" value="RTC"/>
    <property type="match status" value="1"/>
</dbReference>
<dbReference type="SUPFAM" id="SSF48371">
    <property type="entry name" value="ARM repeat"/>
    <property type="match status" value="1"/>
</dbReference>
<protein>
    <submittedName>
        <fullName evidence="9">BZ3500_MvSof-1268-A1-R1_Chr8-2g10191 protein</fullName>
    </submittedName>
</protein>
<dbReference type="InterPro" id="IPR001313">
    <property type="entry name" value="Pumilio_RNA-bd_rpt"/>
</dbReference>
<name>A0A2X0MW23_9BASI</name>
<dbReference type="Gene3D" id="1.25.10.10">
    <property type="entry name" value="Leucine-rich Repeat Variant"/>
    <property type="match status" value="1"/>
</dbReference>
<dbReference type="InterPro" id="IPR011989">
    <property type="entry name" value="ARM-like"/>
</dbReference>
<feature type="region of interest" description="Disordered" evidence="7">
    <location>
        <begin position="980"/>
        <end position="1078"/>
    </location>
</feature>
<feature type="region of interest" description="Disordered" evidence="7">
    <location>
        <begin position="670"/>
        <end position="697"/>
    </location>
</feature>
<dbReference type="GO" id="GO:0005730">
    <property type="term" value="C:nucleolus"/>
    <property type="evidence" value="ECO:0007669"/>
    <property type="project" value="UniProtKB-SubCell"/>
</dbReference>
<dbReference type="Pfam" id="PF01137">
    <property type="entry name" value="RTC"/>
    <property type="match status" value="1"/>
</dbReference>
<dbReference type="EMBL" id="FMWP01000088">
    <property type="protein sequence ID" value="SCZ96435.1"/>
    <property type="molecule type" value="Genomic_DNA"/>
</dbReference>
<feature type="repeat" description="Pumilio" evidence="6">
    <location>
        <begin position="1145"/>
        <end position="1180"/>
    </location>
</feature>
<feature type="compositionally biased region" description="Basic and acidic residues" evidence="7">
    <location>
        <begin position="670"/>
        <end position="682"/>
    </location>
</feature>
<dbReference type="GO" id="GO:0004521">
    <property type="term" value="F:RNA endonuclease activity"/>
    <property type="evidence" value="ECO:0007669"/>
    <property type="project" value="TreeGrafter"/>
</dbReference>
<evidence type="ECO:0000256" key="1">
    <source>
        <dbReference type="ARBA" id="ARBA00004604"/>
    </source>
</evidence>
<dbReference type="InterPro" id="IPR013792">
    <property type="entry name" value="RNA3'P_cycl/enolpyr_Trfase_a/b"/>
</dbReference>
<dbReference type="Proteomes" id="UP000249723">
    <property type="component" value="Unassembled WGS sequence"/>
</dbReference>
<evidence type="ECO:0000256" key="4">
    <source>
        <dbReference type="ARBA" id="ARBA00022737"/>
    </source>
</evidence>
<feature type="repeat" description="Pumilio" evidence="6">
    <location>
        <begin position="1181"/>
        <end position="1216"/>
    </location>
</feature>
<evidence type="ECO:0000256" key="5">
    <source>
        <dbReference type="ARBA" id="ARBA00023242"/>
    </source>
</evidence>
<evidence type="ECO:0000313" key="9">
    <source>
        <dbReference type="EMBL" id="SCZ96435.1"/>
    </source>
</evidence>
<keyword evidence="3" id="KW-0690">Ribosome biogenesis</keyword>
<dbReference type="GO" id="GO:0000479">
    <property type="term" value="P:endonucleolytic cleavage of tricistronic rRNA transcript (SSU-rRNA, 5.8S rRNA, LSU-rRNA)"/>
    <property type="evidence" value="ECO:0007669"/>
    <property type="project" value="TreeGrafter"/>
</dbReference>
<feature type="region of interest" description="Disordered" evidence="7">
    <location>
        <begin position="614"/>
        <end position="655"/>
    </location>
</feature>
<dbReference type="NCBIfam" id="TIGR03400">
    <property type="entry name" value="18S_RNA_Rcl1p"/>
    <property type="match status" value="1"/>
</dbReference>
<feature type="compositionally biased region" description="Low complexity" evidence="7">
    <location>
        <begin position="550"/>
        <end position="575"/>
    </location>
</feature>
<feature type="region of interest" description="Disordered" evidence="7">
    <location>
        <begin position="873"/>
        <end position="892"/>
    </location>
</feature>
<evidence type="ECO:0000259" key="8">
    <source>
        <dbReference type="PROSITE" id="PS50303"/>
    </source>
</evidence>
<evidence type="ECO:0000256" key="6">
    <source>
        <dbReference type="PROSITE-ProRule" id="PRU00317"/>
    </source>
</evidence>
<dbReference type="Pfam" id="PF00806">
    <property type="entry name" value="PUF"/>
    <property type="match status" value="1"/>
</dbReference>
<feature type="compositionally biased region" description="Gly residues" evidence="7">
    <location>
        <begin position="980"/>
        <end position="994"/>
    </location>
</feature>
<proteinExistence type="inferred from homology"/>
<dbReference type="PANTHER" id="PTHR11096:SF1">
    <property type="entry name" value="RNA 3'-TERMINAL PHOSPHATE CYCLASE-LIKE PROTEIN"/>
    <property type="match status" value="1"/>
</dbReference>